<feature type="domain" description="NAD(P)-binding" evidence="1">
    <location>
        <begin position="7"/>
        <end position="200"/>
    </location>
</feature>
<dbReference type="InterPro" id="IPR051606">
    <property type="entry name" value="Polyketide_Oxido-like"/>
</dbReference>
<evidence type="ECO:0000313" key="2">
    <source>
        <dbReference type="EMBL" id="ATL70867.1"/>
    </source>
</evidence>
<name>A0A291RU79_9NOCA</name>
<evidence type="ECO:0000259" key="1">
    <source>
        <dbReference type="Pfam" id="PF13460"/>
    </source>
</evidence>
<dbReference type="Gene3D" id="3.40.50.720">
    <property type="entry name" value="NAD(P)-binding Rossmann-like Domain"/>
    <property type="match status" value="1"/>
</dbReference>
<dbReference type="PANTHER" id="PTHR43355:SF2">
    <property type="entry name" value="FLAVIN REDUCTASE (NADPH)"/>
    <property type="match status" value="1"/>
</dbReference>
<dbReference type="Proteomes" id="UP000221961">
    <property type="component" value="Chromosome"/>
</dbReference>
<gene>
    <name evidence="2" type="ORF">CRH09_36475</name>
</gene>
<dbReference type="InterPro" id="IPR036291">
    <property type="entry name" value="NAD(P)-bd_dom_sf"/>
</dbReference>
<dbReference type="GO" id="GO:0004074">
    <property type="term" value="F:biliverdin reductase [NAD(P)H] activity"/>
    <property type="evidence" value="ECO:0007669"/>
    <property type="project" value="TreeGrafter"/>
</dbReference>
<dbReference type="KEGG" id="ntp:CRH09_36475"/>
<dbReference type="RefSeq" id="WP_098697806.1">
    <property type="nucleotide sequence ID" value="NZ_CP023778.1"/>
</dbReference>
<dbReference type="EMBL" id="CP023778">
    <property type="protein sequence ID" value="ATL70867.1"/>
    <property type="molecule type" value="Genomic_DNA"/>
</dbReference>
<proteinExistence type="predicted"/>
<dbReference type="AlphaFoldDB" id="A0A291RU79"/>
<organism evidence="2 3">
    <name type="scientific">Nocardia terpenica</name>
    <dbReference type="NCBI Taxonomy" id="455432"/>
    <lineage>
        <taxon>Bacteria</taxon>
        <taxon>Bacillati</taxon>
        <taxon>Actinomycetota</taxon>
        <taxon>Actinomycetes</taxon>
        <taxon>Mycobacteriales</taxon>
        <taxon>Nocardiaceae</taxon>
        <taxon>Nocardia</taxon>
    </lineage>
</organism>
<dbReference type="InterPro" id="IPR016040">
    <property type="entry name" value="NAD(P)-bd_dom"/>
</dbReference>
<dbReference type="GeneID" id="88362745"/>
<dbReference type="GO" id="GO:0042602">
    <property type="term" value="F:riboflavin reductase (NADPH) activity"/>
    <property type="evidence" value="ECO:0007669"/>
    <property type="project" value="TreeGrafter"/>
</dbReference>
<evidence type="ECO:0000313" key="3">
    <source>
        <dbReference type="Proteomes" id="UP000221961"/>
    </source>
</evidence>
<protein>
    <submittedName>
        <fullName evidence="2">NAD-dependent epimerase</fullName>
    </submittedName>
</protein>
<dbReference type="PANTHER" id="PTHR43355">
    <property type="entry name" value="FLAVIN REDUCTASE (NADPH)"/>
    <property type="match status" value="1"/>
</dbReference>
<sequence>MRIVVFGANGPTGRLLTARAVAAGHEVAAVTRKPESFPLHHDRLTVVGADVLDAAAVDAAVAGRDAVLSVLGVPYGKEPITTYSDGVTSIVAAMRRHRVRRLVAVSSSALDPRPYPDAGFLFNRVVQPYVVKVLGRTTYDDMRRMERAIVASEVDWTIVRPGGLYDLPEATDYTLVEGRAEGRFTARADLAASLLRVLDDDRFVHRTVGVMTTVGNPTMLQLIRREAFAKR</sequence>
<dbReference type="Pfam" id="PF13460">
    <property type="entry name" value="NAD_binding_10"/>
    <property type="match status" value="1"/>
</dbReference>
<dbReference type="SUPFAM" id="SSF51735">
    <property type="entry name" value="NAD(P)-binding Rossmann-fold domains"/>
    <property type="match status" value="1"/>
</dbReference>
<reference evidence="2 3" key="1">
    <citation type="submission" date="2017-10" db="EMBL/GenBank/DDBJ databases">
        <title>Comparative genomics between pathogenic Norcardia.</title>
        <authorList>
            <person name="Zeng L."/>
        </authorList>
    </citation>
    <scope>NUCLEOTIDE SEQUENCE [LARGE SCALE GENOMIC DNA]</scope>
    <source>
        <strain evidence="2 3">NC_YFY_NT001</strain>
    </source>
</reference>
<accession>A0A291RU79</accession>